<protein>
    <recommendedName>
        <fullName evidence="3">S-adenosyl methyltransferase</fullName>
    </recommendedName>
</protein>
<dbReference type="PIRSF" id="PIRSF017393">
    <property type="entry name" value="MTase_SAV2177"/>
    <property type="match status" value="1"/>
</dbReference>
<dbReference type="AlphaFoldDB" id="A0A919PTJ0"/>
<accession>A0A919PTJ0</accession>
<evidence type="ECO:0000313" key="1">
    <source>
        <dbReference type="EMBL" id="GIG50296.1"/>
    </source>
</evidence>
<dbReference type="SUPFAM" id="SSF53335">
    <property type="entry name" value="S-adenosyl-L-methionine-dependent methyltransferases"/>
    <property type="match status" value="1"/>
</dbReference>
<evidence type="ECO:0008006" key="3">
    <source>
        <dbReference type="Google" id="ProtNLM"/>
    </source>
</evidence>
<dbReference type="Proteomes" id="UP000660611">
    <property type="component" value="Unassembled WGS sequence"/>
</dbReference>
<sequence>METPAWAPARTGSETPSAARVYNYMLGGSHNFAVDRAVAEQAIAAMPAVRVAGQLNRAFLRRAVQFLIRSGIRQFIDLGAGIAAVGAVHEIAWQLDPECTVAYVDNDPVVAAYNEQILSGDARAAAVHADLRDHDAVLADPGLAAVIDLTRPVGLLMVAVLHNLPDGDDPYGVVDGYRARLAPGSFIAVSHATMPPGMPAPASDAQAQYNRTDNQLVLRAQPDVERFFTGFDLVEPGVTYADAWRPDDGDPTDHGIASLMTVAGVGQLS</sequence>
<reference evidence="1" key="1">
    <citation type="submission" date="2021-01" db="EMBL/GenBank/DDBJ databases">
        <title>Whole genome shotgun sequence of Dactylosporangium siamense NBRC 106093.</title>
        <authorList>
            <person name="Komaki H."/>
            <person name="Tamura T."/>
        </authorList>
    </citation>
    <scope>NUCLEOTIDE SEQUENCE</scope>
    <source>
        <strain evidence="1">NBRC 106093</strain>
    </source>
</reference>
<proteinExistence type="predicted"/>
<dbReference type="Gene3D" id="3.40.50.150">
    <property type="entry name" value="Vaccinia Virus protein VP39"/>
    <property type="match status" value="1"/>
</dbReference>
<evidence type="ECO:0000313" key="2">
    <source>
        <dbReference type="Proteomes" id="UP000660611"/>
    </source>
</evidence>
<keyword evidence="2" id="KW-1185">Reference proteome</keyword>
<name>A0A919PTJ0_9ACTN</name>
<gene>
    <name evidence="1" type="ORF">Dsi01nite_083370</name>
</gene>
<dbReference type="InterPro" id="IPR006764">
    <property type="entry name" value="SAM_dep_MeTrfase_SAV2177_type"/>
</dbReference>
<dbReference type="InterPro" id="IPR029063">
    <property type="entry name" value="SAM-dependent_MTases_sf"/>
</dbReference>
<dbReference type="EMBL" id="BONQ01000129">
    <property type="protein sequence ID" value="GIG50296.1"/>
    <property type="molecule type" value="Genomic_DNA"/>
</dbReference>
<dbReference type="Pfam" id="PF04672">
    <property type="entry name" value="Methyltransf_19"/>
    <property type="match status" value="1"/>
</dbReference>
<comment type="caution">
    <text evidence="1">The sequence shown here is derived from an EMBL/GenBank/DDBJ whole genome shotgun (WGS) entry which is preliminary data.</text>
</comment>
<dbReference type="RefSeq" id="WP_203851942.1">
    <property type="nucleotide sequence ID" value="NZ_BAAAVW010000027.1"/>
</dbReference>
<organism evidence="1 2">
    <name type="scientific">Dactylosporangium siamense</name>
    <dbReference type="NCBI Taxonomy" id="685454"/>
    <lineage>
        <taxon>Bacteria</taxon>
        <taxon>Bacillati</taxon>
        <taxon>Actinomycetota</taxon>
        <taxon>Actinomycetes</taxon>
        <taxon>Micromonosporales</taxon>
        <taxon>Micromonosporaceae</taxon>
        <taxon>Dactylosporangium</taxon>
    </lineage>
</organism>